<evidence type="ECO:0000313" key="2">
    <source>
        <dbReference type="Proteomes" id="UP001317629"/>
    </source>
</evidence>
<dbReference type="EMBL" id="AP027142">
    <property type="protein sequence ID" value="BDV34003.1"/>
    <property type="molecule type" value="Genomic_DNA"/>
</dbReference>
<name>A0ABM8HLL2_9HYPH</name>
<sequence>MHEEISHQVALKRQRSLRAVLSGALLAAAVALSACLPTNISALGPNMVRLDFQGADTLSDETALKEALALAAKETLARGYTLFRFTEWAAGPPQIITPGQPATANFAVTVVMFRDGEQGGNPFFDARQIVKVQ</sequence>
<evidence type="ECO:0000313" key="1">
    <source>
        <dbReference type="EMBL" id="BDV34003.1"/>
    </source>
</evidence>
<dbReference type="RefSeq" id="WP_281931596.1">
    <property type="nucleotide sequence ID" value="NZ_AP027142.1"/>
</dbReference>
<gene>
    <name evidence="1" type="ORF">SS37A_15320</name>
</gene>
<protein>
    <recommendedName>
        <fullName evidence="3">Lipoprotein</fullName>
    </recommendedName>
</protein>
<dbReference type="Proteomes" id="UP001317629">
    <property type="component" value="Chromosome"/>
</dbReference>
<keyword evidence="2" id="KW-1185">Reference proteome</keyword>
<reference evidence="1 2" key="1">
    <citation type="journal article" date="2023" name="Int. J. Syst. Evol. Microbiol.">
        <title>Methylocystis iwaonis sp. nov., a type II methane-oxidizing bacterium from surface soil of a rice paddy field in Japan, and emended description of the genus Methylocystis (ex Whittenbury et al. 1970) Bowman et al. 1993.</title>
        <authorList>
            <person name="Kaise H."/>
            <person name="Sawadogo J.B."/>
            <person name="Alam M.S."/>
            <person name="Ueno C."/>
            <person name="Dianou D."/>
            <person name="Shinjo R."/>
            <person name="Asakawa S."/>
        </authorList>
    </citation>
    <scope>NUCLEOTIDE SEQUENCE [LARGE SCALE GENOMIC DNA]</scope>
    <source>
        <strain evidence="1 2">SS37A-Re</strain>
    </source>
</reference>
<proteinExistence type="predicted"/>
<accession>A0ABM8HLL2</accession>
<organism evidence="1 2">
    <name type="scientific">Methylocystis iwaonis</name>
    <dbReference type="NCBI Taxonomy" id="2885079"/>
    <lineage>
        <taxon>Bacteria</taxon>
        <taxon>Pseudomonadati</taxon>
        <taxon>Pseudomonadota</taxon>
        <taxon>Alphaproteobacteria</taxon>
        <taxon>Hyphomicrobiales</taxon>
        <taxon>Methylocystaceae</taxon>
        <taxon>Methylocystis</taxon>
    </lineage>
</organism>
<evidence type="ECO:0008006" key="3">
    <source>
        <dbReference type="Google" id="ProtNLM"/>
    </source>
</evidence>